<dbReference type="GO" id="GO:0000155">
    <property type="term" value="F:phosphorelay sensor kinase activity"/>
    <property type="evidence" value="ECO:0007669"/>
    <property type="project" value="InterPro"/>
</dbReference>
<keyword evidence="3" id="KW-0597">Phosphoprotein</keyword>
<dbReference type="GO" id="GO:0005524">
    <property type="term" value="F:ATP binding"/>
    <property type="evidence" value="ECO:0007669"/>
    <property type="project" value="UniProtKB-KW"/>
</dbReference>
<evidence type="ECO:0000313" key="13">
    <source>
        <dbReference type="EMBL" id="ABD71053.1"/>
    </source>
</evidence>
<dbReference type="KEGG" id="rfr:Rfer_3344"/>
<keyword evidence="10" id="KW-0812">Transmembrane</keyword>
<dbReference type="HOGENOM" id="CLU_000445_114_39_4"/>
<feature type="domain" description="Histidine kinase" evidence="11">
    <location>
        <begin position="344"/>
        <end position="562"/>
    </location>
</feature>
<evidence type="ECO:0000256" key="7">
    <source>
        <dbReference type="ARBA" id="ARBA00022840"/>
    </source>
</evidence>
<dbReference type="PANTHER" id="PTHR43065:SF52">
    <property type="entry name" value="SENSOR PROTEIN KINASE PILS"/>
    <property type="match status" value="1"/>
</dbReference>
<evidence type="ECO:0000256" key="8">
    <source>
        <dbReference type="ARBA" id="ARBA00023012"/>
    </source>
</evidence>
<keyword evidence="6 13" id="KW-0418">Kinase</keyword>
<evidence type="ECO:0000313" key="14">
    <source>
        <dbReference type="Proteomes" id="UP000008332"/>
    </source>
</evidence>
<dbReference type="SUPFAM" id="SSF47384">
    <property type="entry name" value="Homodimeric domain of signal transducing histidine kinase"/>
    <property type="match status" value="1"/>
</dbReference>
<dbReference type="SUPFAM" id="SSF55874">
    <property type="entry name" value="ATPase domain of HSP90 chaperone/DNA topoisomerase II/histidine kinase"/>
    <property type="match status" value="1"/>
</dbReference>
<dbReference type="Pfam" id="PF00512">
    <property type="entry name" value="HisKA"/>
    <property type="match status" value="1"/>
</dbReference>
<protein>
    <recommendedName>
        <fullName evidence="2">histidine kinase</fullName>
        <ecNumber evidence="2">2.7.13.3</ecNumber>
    </recommendedName>
</protein>
<gene>
    <name evidence="13" type="ordered locus">Rfer_3344</name>
</gene>
<dbReference type="InterPro" id="IPR036097">
    <property type="entry name" value="HisK_dim/P_sf"/>
</dbReference>
<dbReference type="SMART" id="SM00387">
    <property type="entry name" value="HATPase_c"/>
    <property type="match status" value="1"/>
</dbReference>
<dbReference type="OrthoDB" id="9815750at2"/>
<keyword evidence="14" id="KW-1185">Reference proteome</keyword>
<dbReference type="SMART" id="SM00388">
    <property type="entry name" value="HisKA"/>
    <property type="match status" value="1"/>
</dbReference>
<evidence type="ECO:0000256" key="5">
    <source>
        <dbReference type="ARBA" id="ARBA00022741"/>
    </source>
</evidence>
<sequence>MTPPPDTHSWFGPSLLEPGVEKVDKPEEFQRLWRGFMTARVTLGVVLMLLQGSIYVLGASKDSALLLICTGYFAAALAVRLLAHPRQLGRTFDVQWISTIGVDLLAFTALQWVQGSSINYAPLFALPILMASILGSLLVAMGTAAGVTLLLFGYASWMSIQAPGEMAAHFLQAALTGAGCFVISFLASQIATRLVNVELRAQRSQLAARVQRRVNELVIESLTEGILVVDRRGIVRAANPAARQLLGFGHKPGDRSFNLNAMIEWQCLVDLMQRSFSGHAAQQADVTIHPAGQGPRHIQVRTQLTATQAGDDERLCVMFVQDQREMQARIRTEKLASMGRMSTAVAHEIRNPLAAITQANALLDEDLIDPKHKQLTRMVQQNAKRLEKIVEDILNVSRVQQLESVNSTPALDLKESVERICRDWQNQTASEHLLSVQLPPGLIEVKFESEHLRRILVNLLDNARRYASHQLNAIQVSVRPTTLEHCTLSVWSDGQPMDQSVERHLFEPFFSSESRSSGLGLYICRELCEGHGATIAYDRTRRTMTGKPVDGNEFLVTLRTRSATSSAQMTHKHTPDTPWHQTQR</sequence>
<feature type="domain" description="PAS" evidence="12">
    <location>
        <begin position="211"/>
        <end position="248"/>
    </location>
</feature>
<dbReference type="Pfam" id="PF00989">
    <property type="entry name" value="PAS"/>
    <property type="match status" value="1"/>
</dbReference>
<dbReference type="STRING" id="338969.Rfer_3344"/>
<evidence type="ECO:0000259" key="12">
    <source>
        <dbReference type="PROSITE" id="PS50112"/>
    </source>
</evidence>
<evidence type="ECO:0000256" key="1">
    <source>
        <dbReference type="ARBA" id="ARBA00000085"/>
    </source>
</evidence>
<dbReference type="Pfam" id="PF02518">
    <property type="entry name" value="HATPase_c"/>
    <property type="match status" value="1"/>
</dbReference>
<dbReference type="EC" id="2.7.13.3" evidence="2"/>
<evidence type="ECO:0000256" key="4">
    <source>
        <dbReference type="ARBA" id="ARBA00022679"/>
    </source>
</evidence>
<dbReference type="InterPro" id="IPR036890">
    <property type="entry name" value="HATPase_C_sf"/>
</dbReference>
<dbReference type="InterPro" id="IPR013767">
    <property type="entry name" value="PAS_fold"/>
</dbReference>
<feature type="region of interest" description="Disordered" evidence="9">
    <location>
        <begin position="563"/>
        <end position="584"/>
    </location>
</feature>
<dbReference type="PROSITE" id="PS50109">
    <property type="entry name" value="HIS_KIN"/>
    <property type="match status" value="1"/>
</dbReference>
<accession>Q21T50</accession>
<keyword evidence="8" id="KW-0902">Two-component regulatory system</keyword>
<dbReference type="Gene3D" id="3.30.450.20">
    <property type="entry name" value="PAS domain"/>
    <property type="match status" value="1"/>
</dbReference>
<dbReference type="AlphaFoldDB" id="Q21T50"/>
<dbReference type="InterPro" id="IPR005467">
    <property type="entry name" value="His_kinase_dom"/>
</dbReference>
<keyword evidence="10" id="KW-0472">Membrane</keyword>
<dbReference type="InterPro" id="IPR003661">
    <property type="entry name" value="HisK_dim/P_dom"/>
</dbReference>
<feature type="transmembrane region" description="Helical" evidence="10">
    <location>
        <begin position="125"/>
        <end position="154"/>
    </location>
</feature>
<dbReference type="CDD" id="cd00082">
    <property type="entry name" value="HisKA"/>
    <property type="match status" value="1"/>
</dbReference>
<dbReference type="PANTHER" id="PTHR43065">
    <property type="entry name" value="SENSOR HISTIDINE KINASE"/>
    <property type="match status" value="1"/>
</dbReference>
<reference evidence="14" key="1">
    <citation type="submission" date="2006-02" db="EMBL/GenBank/DDBJ databases">
        <title>Complete sequence of chromosome of Rhodoferax ferrireducens DSM 15236.</title>
        <authorList>
            <person name="Copeland A."/>
            <person name="Lucas S."/>
            <person name="Lapidus A."/>
            <person name="Barry K."/>
            <person name="Detter J.C."/>
            <person name="Glavina del Rio T."/>
            <person name="Hammon N."/>
            <person name="Israni S."/>
            <person name="Pitluck S."/>
            <person name="Brettin T."/>
            <person name="Bruce D."/>
            <person name="Han C."/>
            <person name="Tapia R."/>
            <person name="Gilna P."/>
            <person name="Kiss H."/>
            <person name="Schmutz J."/>
            <person name="Larimer F."/>
            <person name="Land M."/>
            <person name="Kyrpides N."/>
            <person name="Ivanova N."/>
            <person name="Richardson P."/>
        </authorList>
    </citation>
    <scope>NUCLEOTIDE SEQUENCE [LARGE SCALE GENOMIC DNA]</scope>
    <source>
        <strain evidence="14">ATCC BAA-621 / DSM 15236 / T118</strain>
    </source>
</reference>
<dbReference type="SUPFAM" id="SSF55785">
    <property type="entry name" value="PYP-like sensor domain (PAS domain)"/>
    <property type="match status" value="1"/>
</dbReference>
<evidence type="ECO:0000256" key="6">
    <source>
        <dbReference type="ARBA" id="ARBA00022777"/>
    </source>
</evidence>
<proteinExistence type="predicted"/>
<keyword evidence="4 13" id="KW-0808">Transferase</keyword>
<dbReference type="SMART" id="SM00091">
    <property type="entry name" value="PAS"/>
    <property type="match status" value="1"/>
</dbReference>
<dbReference type="Gene3D" id="3.30.565.10">
    <property type="entry name" value="Histidine kinase-like ATPase, C-terminal domain"/>
    <property type="match status" value="1"/>
</dbReference>
<evidence type="ECO:0000256" key="9">
    <source>
        <dbReference type="SAM" id="MobiDB-lite"/>
    </source>
</evidence>
<dbReference type="InterPro" id="IPR035965">
    <property type="entry name" value="PAS-like_dom_sf"/>
</dbReference>
<feature type="transmembrane region" description="Helical" evidence="10">
    <location>
        <begin position="41"/>
        <end position="58"/>
    </location>
</feature>
<dbReference type="CDD" id="cd00130">
    <property type="entry name" value="PAS"/>
    <property type="match status" value="1"/>
</dbReference>
<evidence type="ECO:0000259" key="11">
    <source>
        <dbReference type="PROSITE" id="PS50109"/>
    </source>
</evidence>
<dbReference type="EMBL" id="CP000267">
    <property type="protein sequence ID" value="ABD71053.1"/>
    <property type="molecule type" value="Genomic_DNA"/>
</dbReference>
<dbReference type="Gene3D" id="1.10.287.130">
    <property type="match status" value="1"/>
</dbReference>
<dbReference type="InterPro" id="IPR000014">
    <property type="entry name" value="PAS"/>
</dbReference>
<dbReference type="Proteomes" id="UP000008332">
    <property type="component" value="Chromosome"/>
</dbReference>
<keyword evidence="10" id="KW-1133">Transmembrane helix</keyword>
<dbReference type="RefSeq" id="WP_011465616.1">
    <property type="nucleotide sequence ID" value="NC_007908.1"/>
</dbReference>
<keyword evidence="7" id="KW-0067">ATP-binding</keyword>
<dbReference type="eggNOG" id="COG2205">
    <property type="taxonomic scope" value="Bacteria"/>
</dbReference>
<comment type="catalytic activity">
    <reaction evidence="1">
        <text>ATP + protein L-histidine = ADP + protein N-phospho-L-histidine.</text>
        <dbReference type="EC" id="2.7.13.3"/>
    </reaction>
</comment>
<feature type="transmembrane region" description="Helical" evidence="10">
    <location>
        <begin position="64"/>
        <end position="82"/>
    </location>
</feature>
<dbReference type="PROSITE" id="PS50112">
    <property type="entry name" value="PAS"/>
    <property type="match status" value="1"/>
</dbReference>
<evidence type="ECO:0000256" key="3">
    <source>
        <dbReference type="ARBA" id="ARBA00022553"/>
    </source>
</evidence>
<evidence type="ECO:0000256" key="2">
    <source>
        <dbReference type="ARBA" id="ARBA00012438"/>
    </source>
</evidence>
<name>Q21T50_ALBFT</name>
<keyword evidence="5" id="KW-0547">Nucleotide-binding</keyword>
<dbReference type="GO" id="GO:0006355">
    <property type="term" value="P:regulation of DNA-templated transcription"/>
    <property type="evidence" value="ECO:0007669"/>
    <property type="project" value="InterPro"/>
</dbReference>
<feature type="transmembrane region" description="Helical" evidence="10">
    <location>
        <begin position="94"/>
        <end position="113"/>
    </location>
</feature>
<dbReference type="Pfam" id="PF25323">
    <property type="entry name" value="6TM_PilS"/>
    <property type="match status" value="1"/>
</dbReference>
<evidence type="ECO:0000256" key="10">
    <source>
        <dbReference type="SAM" id="Phobius"/>
    </source>
</evidence>
<feature type="transmembrane region" description="Helical" evidence="10">
    <location>
        <begin position="166"/>
        <end position="187"/>
    </location>
</feature>
<organism evidence="13 14">
    <name type="scientific">Albidiferax ferrireducens (strain ATCC BAA-621 / DSM 15236 / T118)</name>
    <name type="common">Rhodoferax ferrireducens</name>
    <dbReference type="NCBI Taxonomy" id="338969"/>
    <lineage>
        <taxon>Bacteria</taxon>
        <taxon>Pseudomonadati</taxon>
        <taxon>Pseudomonadota</taxon>
        <taxon>Betaproteobacteria</taxon>
        <taxon>Burkholderiales</taxon>
        <taxon>Comamonadaceae</taxon>
        <taxon>Rhodoferax</taxon>
    </lineage>
</organism>
<dbReference type="InterPro" id="IPR003594">
    <property type="entry name" value="HATPase_dom"/>
</dbReference>